<dbReference type="PATRIC" id="fig|563033.4.peg.883"/>
<organism evidence="1 2">
    <name type="scientific">Rothia mucilaginosa M508</name>
    <dbReference type="NCBI Taxonomy" id="563033"/>
    <lineage>
        <taxon>Bacteria</taxon>
        <taxon>Bacillati</taxon>
        <taxon>Actinomycetota</taxon>
        <taxon>Actinomycetes</taxon>
        <taxon>Micrococcales</taxon>
        <taxon>Micrococcaceae</taxon>
        <taxon>Rothia</taxon>
    </lineage>
</organism>
<proteinExistence type="predicted"/>
<gene>
    <name evidence="1" type="ORF">HMPREF0737_00893</name>
</gene>
<protein>
    <submittedName>
        <fullName evidence="1">Uncharacterized protein</fullName>
    </submittedName>
</protein>
<evidence type="ECO:0000313" key="2">
    <source>
        <dbReference type="Proteomes" id="UP000004897"/>
    </source>
</evidence>
<dbReference type="HOGENOM" id="CLU_920239_0_0_11"/>
<reference evidence="1 2" key="1">
    <citation type="submission" date="2011-08" db="EMBL/GenBank/DDBJ databases">
        <title>The Genome Sequence of Rothia mucilaginosa M508.</title>
        <authorList>
            <consortium name="The Broad Institute Genome Sequencing Platform"/>
            <consortium name="The Broad Institute Genome Sequencing Center for Infectious Disease"/>
            <person name="Earl A."/>
            <person name="Ward D."/>
            <person name="Feldgarden M."/>
            <person name="Gevers D."/>
            <person name="Sibley C.D."/>
            <person name="Field T.R."/>
            <person name="Grinwis M."/>
            <person name="Eshaghurshan C.S."/>
            <person name="Surette M.G."/>
            <person name="Young S.K."/>
            <person name="Zeng Q."/>
            <person name="Gargeya S."/>
            <person name="Fitzgerald M."/>
            <person name="Haas B."/>
            <person name="Abouelleil A."/>
            <person name="Alvarado L."/>
            <person name="Arachchi H.M."/>
            <person name="Berlin A."/>
            <person name="Brown A."/>
            <person name="Chapman S.B."/>
            <person name="Chen Z."/>
            <person name="Dunbar C."/>
            <person name="Freedman E."/>
            <person name="Gearin G."/>
            <person name="Gellesch M."/>
            <person name="Goldberg J."/>
            <person name="Griggs A."/>
            <person name="Gujja S."/>
            <person name="Heiman D."/>
            <person name="Howarth C."/>
            <person name="Larson L."/>
            <person name="Lui A."/>
            <person name="MacDonald P.J.P."/>
            <person name="Montmayeur A."/>
            <person name="Murphy C."/>
            <person name="Neiman D."/>
            <person name="Pearson M."/>
            <person name="Priest M."/>
            <person name="Roberts A."/>
            <person name="Saif S."/>
            <person name="Shea T."/>
            <person name="Shenoy N."/>
            <person name="Sisk P."/>
            <person name="Stolte C."/>
            <person name="Sykes S."/>
            <person name="Wortman J."/>
            <person name="Nusbaum C."/>
            <person name="Birren B."/>
        </authorList>
    </citation>
    <scope>NUCLEOTIDE SEQUENCE [LARGE SCALE GENOMIC DNA]</scope>
    <source>
        <strain evidence="1 2">M508</strain>
    </source>
</reference>
<comment type="caution">
    <text evidence="1">The sequence shown here is derived from an EMBL/GenBank/DDBJ whole genome shotgun (WGS) entry which is preliminary data.</text>
</comment>
<name>G5ERI3_9MICC</name>
<dbReference type="RefSeq" id="WP_005505887.1">
    <property type="nucleotide sequence ID" value="NZ_JH370351.1"/>
</dbReference>
<dbReference type="EMBL" id="ACSB01000007">
    <property type="protein sequence ID" value="EHB88214.1"/>
    <property type="molecule type" value="Genomic_DNA"/>
</dbReference>
<sequence length="344" mass="39235">MGFERKVDFSRLRNMRCGKCGHEEKFSHDWMDSWSQGDVGCPSCGITSDHPQRARYTYDFSDIACDRERITELNWYHTSVLKDWPNRDFDPLSVYSKDAQEGIIKNMSGVELESWLRTQKTKALHVGTFEAALENMLRRMSDQSDSGRHFYLYRVKLRDDSSVSSAVNKEPASIFGDVNLEELGVGHSEIYRYVNSHEDPSSISLALTIDSIASVQRVSIPIYPADSVEVEGIRSVLCEAQKIPPKEIDSFISQFRKQRGLKPGYTDPYRDELHAQVENLANQLPGRIRDPFVIAVARGASRRKDYALAASYMVGMRDLFLYPERVLQALDNEPMQKIETAADM</sequence>
<evidence type="ECO:0000313" key="1">
    <source>
        <dbReference type="EMBL" id="EHB88214.1"/>
    </source>
</evidence>
<dbReference type="Proteomes" id="UP000004897">
    <property type="component" value="Unassembled WGS sequence"/>
</dbReference>
<accession>G5ERI3</accession>
<dbReference type="AlphaFoldDB" id="G5ERI3"/>